<reference evidence="1" key="1">
    <citation type="submission" date="2023-03" db="EMBL/GenBank/DDBJ databases">
        <title>Massive genome expansion in bonnet fungi (Mycena s.s.) driven by repeated elements and novel gene families across ecological guilds.</title>
        <authorList>
            <consortium name="Lawrence Berkeley National Laboratory"/>
            <person name="Harder C.B."/>
            <person name="Miyauchi S."/>
            <person name="Viragh M."/>
            <person name="Kuo A."/>
            <person name="Thoen E."/>
            <person name="Andreopoulos B."/>
            <person name="Lu D."/>
            <person name="Skrede I."/>
            <person name="Drula E."/>
            <person name="Henrissat B."/>
            <person name="Morin E."/>
            <person name="Kohler A."/>
            <person name="Barry K."/>
            <person name="LaButti K."/>
            <person name="Morin E."/>
            <person name="Salamov A."/>
            <person name="Lipzen A."/>
            <person name="Mereny Z."/>
            <person name="Hegedus B."/>
            <person name="Baldrian P."/>
            <person name="Stursova M."/>
            <person name="Weitz H."/>
            <person name="Taylor A."/>
            <person name="Grigoriev I.V."/>
            <person name="Nagy L.G."/>
            <person name="Martin F."/>
            <person name="Kauserud H."/>
        </authorList>
    </citation>
    <scope>NUCLEOTIDE SEQUENCE</scope>
    <source>
        <strain evidence="1">CBHHK182m</strain>
    </source>
</reference>
<gene>
    <name evidence="1" type="ORF">B0H16DRAFT_366423</name>
</gene>
<name>A0AAD7HIF1_9AGAR</name>
<proteinExistence type="predicted"/>
<accession>A0AAD7HIF1</accession>
<organism evidence="1 2">
    <name type="scientific">Mycena metata</name>
    <dbReference type="NCBI Taxonomy" id="1033252"/>
    <lineage>
        <taxon>Eukaryota</taxon>
        <taxon>Fungi</taxon>
        <taxon>Dikarya</taxon>
        <taxon>Basidiomycota</taxon>
        <taxon>Agaricomycotina</taxon>
        <taxon>Agaricomycetes</taxon>
        <taxon>Agaricomycetidae</taxon>
        <taxon>Agaricales</taxon>
        <taxon>Marasmiineae</taxon>
        <taxon>Mycenaceae</taxon>
        <taxon>Mycena</taxon>
    </lineage>
</organism>
<protein>
    <submittedName>
        <fullName evidence="1">Uncharacterized protein</fullName>
    </submittedName>
</protein>
<keyword evidence="2" id="KW-1185">Reference proteome</keyword>
<dbReference type="EMBL" id="JARKIB010000229">
    <property type="protein sequence ID" value="KAJ7721463.1"/>
    <property type="molecule type" value="Genomic_DNA"/>
</dbReference>
<evidence type="ECO:0000313" key="2">
    <source>
        <dbReference type="Proteomes" id="UP001215598"/>
    </source>
</evidence>
<evidence type="ECO:0000313" key="1">
    <source>
        <dbReference type="EMBL" id="KAJ7721463.1"/>
    </source>
</evidence>
<dbReference type="AlphaFoldDB" id="A0AAD7HIF1"/>
<comment type="caution">
    <text evidence="1">The sequence shown here is derived from an EMBL/GenBank/DDBJ whole genome shotgun (WGS) entry which is preliminary data.</text>
</comment>
<sequence>MCRWRHVRKLYLRCGHAENSLPTEVCLDSPPRPTQFTDLLKAKCSNAKCKFSLSHPADCVPPLCRTTCFQYHGFPEQYAPNVDGFCTACRNGRK</sequence>
<dbReference type="Proteomes" id="UP001215598">
    <property type="component" value="Unassembled WGS sequence"/>
</dbReference>